<dbReference type="PRINTS" id="PR01071">
    <property type="entry name" value="ACOABIOTINCC"/>
</dbReference>
<evidence type="ECO:0000256" key="2">
    <source>
        <dbReference type="ARBA" id="ARBA00005194"/>
    </source>
</evidence>
<dbReference type="HOGENOM" id="CLU_016733_3_1_5"/>
<sequence>MKPKHKAKDSDKKPKGKGLARMTAKDEAEKPSSEQRLIRELAELLNDTGLSEIEIEKSGLKIRVARSLTVAAAVAPAAPQFQAPVAPPLPAAAGAAAPGAPAGNDPAKHPGAVKSPMVGTAYRSSDPKAAPFIEVGSRVQQGDTLLIIEAMKTMNQIPAPRAGSVTAILFENGQPVEFGEPLVIIE</sequence>
<dbReference type="NCBIfam" id="TIGR00531">
    <property type="entry name" value="BCCP"/>
    <property type="match status" value="1"/>
</dbReference>
<evidence type="ECO:0000259" key="11">
    <source>
        <dbReference type="PROSITE" id="PS50968"/>
    </source>
</evidence>
<dbReference type="AlphaFoldDB" id="V5SAU6"/>
<keyword evidence="13" id="KW-1185">Reference proteome</keyword>
<dbReference type="PATRIC" id="fig|1029756.8.peg.1105"/>
<organism evidence="12 13">
    <name type="scientific">Hyphomicrobium nitrativorans NL23</name>
    <dbReference type="NCBI Taxonomy" id="1029756"/>
    <lineage>
        <taxon>Bacteria</taxon>
        <taxon>Pseudomonadati</taxon>
        <taxon>Pseudomonadota</taxon>
        <taxon>Alphaproteobacteria</taxon>
        <taxon>Hyphomicrobiales</taxon>
        <taxon>Hyphomicrobiaceae</taxon>
        <taxon>Hyphomicrobium</taxon>
    </lineage>
</organism>
<dbReference type="GO" id="GO:0006633">
    <property type="term" value="P:fatty acid biosynthetic process"/>
    <property type="evidence" value="ECO:0007669"/>
    <property type="project" value="UniProtKB-UniPathway"/>
</dbReference>
<dbReference type="PANTHER" id="PTHR45266:SF3">
    <property type="entry name" value="OXALOACETATE DECARBOXYLASE ALPHA CHAIN"/>
    <property type="match status" value="1"/>
</dbReference>
<accession>V5SAU6</accession>
<dbReference type="InterPro" id="IPR000089">
    <property type="entry name" value="Biotin_lipoyl"/>
</dbReference>
<evidence type="ECO:0000256" key="1">
    <source>
        <dbReference type="ARBA" id="ARBA00003761"/>
    </source>
</evidence>
<dbReference type="InterPro" id="IPR011053">
    <property type="entry name" value="Single_hybrid_motif"/>
</dbReference>
<dbReference type="PANTHER" id="PTHR45266">
    <property type="entry name" value="OXALOACETATE DECARBOXYLASE ALPHA CHAIN"/>
    <property type="match status" value="1"/>
</dbReference>
<evidence type="ECO:0000256" key="3">
    <source>
        <dbReference type="ARBA" id="ARBA00017562"/>
    </source>
</evidence>
<keyword evidence="8 9" id="KW-0092">Biotin</keyword>
<comment type="pathway">
    <text evidence="2 9">Lipid metabolism; fatty acid biosynthesis.</text>
</comment>
<dbReference type="FunFam" id="2.40.50.100:FF:000003">
    <property type="entry name" value="Acetyl-CoA carboxylase biotin carboxyl carrier protein"/>
    <property type="match status" value="1"/>
</dbReference>
<feature type="region of interest" description="Disordered" evidence="10">
    <location>
        <begin position="87"/>
        <end position="108"/>
    </location>
</feature>
<comment type="function">
    <text evidence="1 9">This protein is a component of the acetyl coenzyme A carboxylase complex; first, biotin carboxylase catalyzes the carboxylation of the carrier protein and then the transcarboxylase transfers the carboxyl group to form malonyl-CoA.</text>
</comment>
<dbReference type="GO" id="GO:0009317">
    <property type="term" value="C:acetyl-CoA carboxylase complex"/>
    <property type="evidence" value="ECO:0007669"/>
    <property type="project" value="InterPro"/>
</dbReference>
<keyword evidence="5 9" id="KW-0276">Fatty acid metabolism</keyword>
<evidence type="ECO:0000256" key="6">
    <source>
        <dbReference type="ARBA" id="ARBA00023098"/>
    </source>
</evidence>
<dbReference type="SUPFAM" id="SSF51230">
    <property type="entry name" value="Single hybrid motif"/>
    <property type="match status" value="1"/>
</dbReference>
<dbReference type="UniPathway" id="UPA00094"/>
<keyword evidence="4 9" id="KW-0444">Lipid biosynthesis</keyword>
<dbReference type="KEGG" id="hni:W911_05240"/>
<evidence type="ECO:0000256" key="4">
    <source>
        <dbReference type="ARBA" id="ARBA00022516"/>
    </source>
</evidence>
<feature type="compositionally biased region" description="Basic and acidic residues" evidence="10">
    <location>
        <begin position="23"/>
        <end position="35"/>
    </location>
</feature>
<dbReference type="CDD" id="cd06850">
    <property type="entry name" value="biotinyl_domain"/>
    <property type="match status" value="1"/>
</dbReference>
<feature type="compositionally biased region" description="Low complexity" evidence="10">
    <location>
        <begin position="91"/>
        <end position="105"/>
    </location>
</feature>
<dbReference type="InterPro" id="IPR001249">
    <property type="entry name" value="AcCoA_biotinCC"/>
</dbReference>
<gene>
    <name evidence="12" type="ORF">W911_05240</name>
</gene>
<dbReference type="PROSITE" id="PS00188">
    <property type="entry name" value="BIOTIN"/>
    <property type="match status" value="1"/>
</dbReference>
<evidence type="ECO:0000256" key="8">
    <source>
        <dbReference type="ARBA" id="ARBA00023267"/>
    </source>
</evidence>
<evidence type="ECO:0000313" key="12">
    <source>
        <dbReference type="EMBL" id="AHB47921.1"/>
    </source>
</evidence>
<protein>
    <recommendedName>
        <fullName evidence="3 9">Biotin carboxyl carrier protein of acetyl-CoA carboxylase</fullName>
    </recommendedName>
</protein>
<feature type="region of interest" description="Disordered" evidence="10">
    <location>
        <begin position="1"/>
        <end position="35"/>
    </location>
</feature>
<dbReference type="InterPro" id="IPR001882">
    <property type="entry name" value="Biotin_BS"/>
</dbReference>
<proteinExistence type="predicted"/>
<evidence type="ECO:0000313" key="13">
    <source>
        <dbReference type="Proteomes" id="UP000018542"/>
    </source>
</evidence>
<evidence type="ECO:0000256" key="9">
    <source>
        <dbReference type="RuleBase" id="RU364072"/>
    </source>
</evidence>
<feature type="domain" description="Lipoyl-binding" evidence="11">
    <location>
        <begin position="110"/>
        <end position="186"/>
    </location>
</feature>
<dbReference type="GO" id="GO:0003989">
    <property type="term" value="F:acetyl-CoA carboxylase activity"/>
    <property type="evidence" value="ECO:0007669"/>
    <property type="project" value="InterPro"/>
</dbReference>
<name>V5SAU6_9HYPH</name>
<dbReference type="STRING" id="1029756.W911_05240"/>
<reference evidence="12 13" key="1">
    <citation type="journal article" date="2014" name="Genome Announc.">
        <title>Complete Genome Sequence of Hyphomicrobium nitrativorans Strain NL23, a Denitrifying Bacterium Isolated from Biofilm of a Methanol-Fed Denitrification System Treating Seawater at the Montreal Biodome.</title>
        <authorList>
            <person name="Martineau C."/>
            <person name="Villeneuve C."/>
            <person name="Mauffrey F."/>
            <person name="Villemur R."/>
        </authorList>
    </citation>
    <scope>NUCLEOTIDE SEQUENCE [LARGE SCALE GENOMIC DNA]</scope>
    <source>
        <strain evidence="12">NL23</strain>
    </source>
</reference>
<dbReference type="PROSITE" id="PS50968">
    <property type="entry name" value="BIOTINYL_LIPOYL"/>
    <property type="match status" value="1"/>
</dbReference>
<dbReference type="Proteomes" id="UP000018542">
    <property type="component" value="Chromosome"/>
</dbReference>
<keyword evidence="7 9" id="KW-0275">Fatty acid biosynthesis</keyword>
<evidence type="ECO:0000256" key="5">
    <source>
        <dbReference type="ARBA" id="ARBA00022832"/>
    </source>
</evidence>
<evidence type="ECO:0000256" key="7">
    <source>
        <dbReference type="ARBA" id="ARBA00023160"/>
    </source>
</evidence>
<dbReference type="InterPro" id="IPR050709">
    <property type="entry name" value="Biotin_Carboxyl_Carrier/Decarb"/>
</dbReference>
<evidence type="ECO:0000256" key="10">
    <source>
        <dbReference type="SAM" id="MobiDB-lite"/>
    </source>
</evidence>
<dbReference type="Pfam" id="PF00364">
    <property type="entry name" value="Biotin_lipoyl"/>
    <property type="match status" value="1"/>
</dbReference>
<keyword evidence="6 9" id="KW-0443">Lipid metabolism</keyword>
<dbReference type="Gene3D" id="2.40.50.100">
    <property type="match status" value="1"/>
</dbReference>
<dbReference type="EMBL" id="CP006912">
    <property type="protein sequence ID" value="AHB47921.1"/>
    <property type="molecule type" value="Genomic_DNA"/>
</dbReference>